<dbReference type="OrthoDB" id="1275115at2"/>
<feature type="transmembrane region" description="Helical" evidence="5">
    <location>
        <begin position="385"/>
        <end position="407"/>
    </location>
</feature>
<reference evidence="8 9" key="1">
    <citation type="submission" date="2019-02" db="EMBL/GenBank/DDBJ databases">
        <authorList>
            <consortium name="Pathogen Informatics"/>
        </authorList>
    </citation>
    <scope>NUCLEOTIDE SEQUENCE [LARGE SCALE GENOMIC DNA]</scope>
    <source>
        <strain evidence="8 9">3012STDY7078512</strain>
    </source>
</reference>
<dbReference type="SUPFAM" id="SSF46689">
    <property type="entry name" value="Homeodomain-like"/>
    <property type="match status" value="1"/>
</dbReference>
<keyword evidence="6" id="KW-0732">Signal</keyword>
<evidence type="ECO:0000313" key="8">
    <source>
        <dbReference type="EMBL" id="VFB13754.1"/>
    </source>
</evidence>
<dbReference type="InterPro" id="IPR009057">
    <property type="entry name" value="Homeodomain-like_sf"/>
</dbReference>
<dbReference type="GO" id="GO:0043565">
    <property type="term" value="F:sequence-specific DNA binding"/>
    <property type="evidence" value="ECO:0007669"/>
    <property type="project" value="InterPro"/>
</dbReference>
<dbReference type="SMART" id="SM00342">
    <property type="entry name" value="HTH_ARAC"/>
    <property type="match status" value="1"/>
</dbReference>
<evidence type="ECO:0000313" key="9">
    <source>
        <dbReference type="Proteomes" id="UP000396835"/>
    </source>
</evidence>
<dbReference type="Pfam" id="PF12833">
    <property type="entry name" value="HTH_18"/>
    <property type="match status" value="1"/>
</dbReference>
<evidence type="ECO:0000259" key="7">
    <source>
        <dbReference type="PROSITE" id="PS01124"/>
    </source>
</evidence>
<dbReference type="InterPro" id="IPR018062">
    <property type="entry name" value="HTH_AraC-typ_CS"/>
</dbReference>
<keyword evidence="1" id="KW-0805">Transcription regulation</keyword>
<organism evidence="8 9">
    <name type="scientific">Prevotella heparinolytica</name>
    <dbReference type="NCBI Taxonomy" id="28113"/>
    <lineage>
        <taxon>Bacteria</taxon>
        <taxon>Pseudomonadati</taxon>
        <taxon>Bacteroidota</taxon>
        <taxon>Bacteroidia</taxon>
        <taxon>Bacteroidales</taxon>
        <taxon>Bacteroidaceae</taxon>
        <taxon>Bacteroides</taxon>
    </lineage>
</organism>
<gene>
    <name evidence="8" type="ORF">NCTC7812_01282</name>
</gene>
<dbReference type="EMBL" id="CAACYH010000004">
    <property type="protein sequence ID" value="VFB13754.1"/>
    <property type="molecule type" value="Genomic_DNA"/>
</dbReference>
<accession>A0A449I2X9</accession>
<keyword evidence="3" id="KW-0804">Transcription</keyword>
<feature type="signal peptide" evidence="6">
    <location>
        <begin position="1"/>
        <end position="18"/>
    </location>
</feature>
<feature type="chain" id="PRO_5019286035" evidence="6">
    <location>
        <begin position="19"/>
        <end position="552"/>
    </location>
</feature>
<keyword evidence="5" id="KW-0472">Membrane</keyword>
<evidence type="ECO:0000256" key="1">
    <source>
        <dbReference type="ARBA" id="ARBA00023015"/>
    </source>
</evidence>
<proteinExistence type="predicted"/>
<evidence type="ECO:0000256" key="5">
    <source>
        <dbReference type="SAM" id="Phobius"/>
    </source>
</evidence>
<evidence type="ECO:0000256" key="3">
    <source>
        <dbReference type="ARBA" id="ARBA00023163"/>
    </source>
</evidence>
<dbReference type="PROSITE" id="PS01124">
    <property type="entry name" value="HTH_ARAC_FAMILY_2"/>
    <property type="match status" value="1"/>
</dbReference>
<feature type="domain" description="HTH araC/xylS-type" evidence="7">
    <location>
        <begin position="441"/>
        <end position="546"/>
    </location>
</feature>
<keyword evidence="4" id="KW-0175">Coiled coil</keyword>
<evidence type="ECO:0000256" key="2">
    <source>
        <dbReference type="ARBA" id="ARBA00023125"/>
    </source>
</evidence>
<dbReference type="PROSITE" id="PS00041">
    <property type="entry name" value="HTH_ARAC_FAMILY_1"/>
    <property type="match status" value="1"/>
</dbReference>
<evidence type="ECO:0000256" key="6">
    <source>
        <dbReference type="SAM" id="SignalP"/>
    </source>
</evidence>
<keyword evidence="5" id="KW-1133">Transmembrane helix</keyword>
<evidence type="ECO:0000256" key="4">
    <source>
        <dbReference type="SAM" id="Coils"/>
    </source>
</evidence>
<dbReference type="GO" id="GO:0003700">
    <property type="term" value="F:DNA-binding transcription factor activity"/>
    <property type="evidence" value="ECO:0007669"/>
    <property type="project" value="InterPro"/>
</dbReference>
<dbReference type="PANTHER" id="PTHR43280:SF34">
    <property type="entry name" value="ARAC-FAMILY TRANSCRIPTIONAL REGULATOR"/>
    <property type="match status" value="1"/>
</dbReference>
<feature type="coiled-coil region" evidence="4">
    <location>
        <begin position="107"/>
        <end position="134"/>
    </location>
</feature>
<keyword evidence="2" id="KW-0238">DNA-binding</keyword>
<dbReference type="Proteomes" id="UP000396835">
    <property type="component" value="Unassembled WGS sequence"/>
</dbReference>
<sequence>MKLFIVCLLGLFTVYCHAADTLDIDYIDKLYVREPQRAYRLLEPARKRLEREGWKHKSRMRYERVAGFVCLSNNLYADALRHALAMQQLGSKDRGNILDGLDIQCQLADKLGQYEQLARLVDQIRQETKKITDREPRERAIKAYYSLLCEYYKTRALSKSGQTDKAMQSWHEARAMLNLFADDPNENVRGNCAIMRHSFDLLLADIYIDGGEPNKAAAYIPDAVQELNREQQNGGDGATDHAGYDIHRMYFNLALGHALVKCGRKDEALKAAAGADSLFHKYPPMANALGSLLGIYVEANSIPQNILSLSEDFYRNNLATPSVELLSICNSLLQIYIRQGEKVKAEAMAGEVKRINDFIHREDMEFYDVLSENSSLRVSYYKQRGYKMVATGVATALVIIIVTMIYFHRRRLRDNQYLYKYVRLAVQQTPAKRADNPKTEENLQEQIETILSENGNFLSQDFNTGYLETRLQMKRYAIDQQLTEKCHTSLNDIVTNLRLQHACKLLEQTDYVLEYIATQSGFGTLRTFYRQFKKKYNLTPTEYRRLGQKKNQ</sequence>
<name>A0A449I2X9_9BACE</name>
<dbReference type="AlphaFoldDB" id="A0A449I2X9"/>
<dbReference type="PANTHER" id="PTHR43280">
    <property type="entry name" value="ARAC-FAMILY TRANSCRIPTIONAL REGULATOR"/>
    <property type="match status" value="1"/>
</dbReference>
<dbReference type="RefSeq" id="WP_131752028.1">
    <property type="nucleotide sequence ID" value="NZ_CAACYH010000004.1"/>
</dbReference>
<dbReference type="InterPro" id="IPR018060">
    <property type="entry name" value="HTH_AraC"/>
</dbReference>
<dbReference type="Gene3D" id="1.10.10.60">
    <property type="entry name" value="Homeodomain-like"/>
    <property type="match status" value="1"/>
</dbReference>
<protein>
    <submittedName>
        <fullName evidence="8">AraC family transcriptional regulator</fullName>
    </submittedName>
</protein>
<keyword evidence="5" id="KW-0812">Transmembrane</keyword>